<evidence type="ECO:0000313" key="2">
    <source>
        <dbReference type="Proteomes" id="UP000320762"/>
    </source>
</evidence>
<dbReference type="EMBL" id="VDMD01000005">
    <property type="protein sequence ID" value="TRM65624.1"/>
    <property type="molecule type" value="Genomic_DNA"/>
</dbReference>
<sequence>MRPCTSYQELGSELPRSGCGVFGSETLRARGMFGEGDGRIGRGHVHVDVARAGGDIEHGGAPWGFDVLLVRRHGRRHGWVHRLVHGRPADLHGEHRLVDVLVLVHAHTAVVAVVSILVHISHLFIALVVRIGRDASSCERLLLPDIPPVEDVILLRELLLPFADALRVVVLRYALDHERRNKLAARRVVLALETRHVYRPPLPRIRCGPCCRWGRWAWRGRWGELRLPQETFAHRLRLRLEGVEHAVGRSFRRAALAARLRGGLRGLL</sequence>
<dbReference type="Proteomes" id="UP000320762">
    <property type="component" value="Unassembled WGS sequence"/>
</dbReference>
<protein>
    <submittedName>
        <fullName evidence="1">Uncharacterized protein</fullName>
    </submittedName>
</protein>
<accession>A0A550CLJ3</accession>
<organism evidence="1 2">
    <name type="scientific">Schizophyllum amplum</name>
    <dbReference type="NCBI Taxonomy" id="97359"/>
    <lineage>
        <taxon>Eukaryota</taxon>
        <taxon>Fungi</taxon>
        <taxon>Dikarya</taxon>
        <taxon>Basidiomycota</taxon>
        <taxon>Agaricomycotina</taxon>
        <taxon>Agaricomycetes</taxon>
        <taxon>Agaricomycetidae</taxon>
        <taxon>Agaricales</taxon>
        <taxon>Schizophyllaceae</taxon>
        <taxon>Schizophyllum</taxon>
    </lineage>
</organism>
<dbReference type="AlphaFoldDB" id="A0A550CLJ3"/>
<proteinExistence type="predicted"/>
<comment type="caution">
    <text evidence="1">The sequence shown here is derived from an EMBL/GenBank/DDBJ whole genome shotgun (WGS) entry which is preliminary data.</text>
</comment>
<evidence type="ECO:0000313" key="1">
    <source>
        <dbReference type="EMBL" id="TRM65624.1"/>
    </source>
</evidence>
<name>A0A550CLJ3_9AGAR</name>
<gene>
    <name evidence="1" type="ORF">BD626DRAFT_221611</name>
</gene>
<keyword evidence="2" id="KW-1185">Reference proteome</keyword>
<reference evidence="1 2" key="1">
    <citation type="journal article" date="2019" name="New Phytol.">
        <title>Comparative genomics reveals unique wood-decay strategies and fruiting body development in the Schizophyllaceae.</title>
        <authorList>
            <person name="Almasi E."/>
            <person name="Sahu N."/>
            <person name="Krizsan K."/>
            <person name="Balint B."/>
            <person name="Kovacs G.M."/>
            <person name="Kiss B."/>
            <person name="Cseklye J."/>
            <person name="Drula E."/>
            <person name="Henrissat B."/>
            <person name="Nagy I."/>
            <person name="Chovatia M."/>
            <person name="Adam C."/>
            <person name="LaButti K."/>
            <person name="Lipzen A."/>
            <person name="Riley R."/>
            <person name="Grigoriev I.V."/>
            <person name="Nagy L.G."/>
        </authorList>
    </citation>
    <scope>NUCLEOTIDE SEQUENCE [LARGE SCALE GENOMIC DNA]</scope>
    <source>
        <strain evidence="1 2">NL-1724</strain>
    </source>
</reference>